<reference evidence="1 2" key="1">
    <citation type="journal article" date="2016" name="Nat. Commun.">
        <title>Thousands of microbial genomes shed light on interconnected biogeochemical processes in an aquifer system.</title>
        <authorList>
            <person name="Anantharaman K."/>
            <person name="Brown C.T."/>
            <person name="Hug L.A."/>
            <person name="Sharon I."/>
            <person name="Castelle C.J."/>
            <person name="Probst A.J."/>
            <person name="Thomas B.C."/>
            <person name="Singh A."/>
            <person name="Wilkins M.J."/>
            <person name="Karaoz U."/>
            <person name="Brodie E.L."/>
            <person name="Williams K.H."/>
            <person name="Hubbard S.S."/>
            <person name="Banfield J.F."/>
        </authorList>
    </citation>
    <scope>NUCLEOTIDE SEQUENCE [LARGE SCALE GENOMIC DNA]</scope>
</reference>
<dbReference type="STRING" id="1798338.A3J56_01485"/>
<proteinExistence type="predicted"/>
<dbReference type="AlphaFoldDB" id="A0A1F5WH31"/>
<accession>A0A1F5WH31</accession>
<sequence length="61" mass="6628">MKYAALIQSSAIVYAETAEEAADQVNDALEDARERNCGEIDDEILANAAVVKVKVEKSNDE</sequence>
<dbReference type="Proteomes" id="UP000178406">
    <property type="component" value="Unassembled WGS sequence"/>
</dbReference>
<gene>
    <name evidence="1" type="ORF">A3J56_01485</name>
</gene>
<dbReference type="EMBL" id="MFHQ01000001">
    <property type="protein sequence ID" value="OGF74894.1"/>
    <property type="molecule type" value="Genomic_DNA"/>
</dbReference>
<name>A0A1F5WH31_9BACT</name>
<evidence type="ECO:0000313" key="1">
    <source>
        <dbReference type="EMBL" id="OGF74894.1"/>
    </source>
</evidence>
<organism evidence="1 2">
    <name type="scientific">Candidatus Giovannonibacteria bacterium RIFCSPHIGHO2_02_FULL_46_20</name>
    <dbReference type="NCBI Taxonomy" id="1798338"/>
    <lineage>
        <taxon>Bacteria</taxon>
        <taxon>Candidatus Giovannoniibacteriota</taxon>
    </lineage>
</organism>
<protein>
    <submittedName>
        <fullName evidence="1">Uncharacterized protein</fullName>
    </submittedName>
</protein>
<evidence type="ECO:0000313" key="2">
    <source>
        <dbReference type="Proteomes" id="UP000178406"/>
    </source>
</evidence>
<comment type="caution">
    <text evidence="1">The sequence shown here is derived from an EMBL/GenBank/DDBJ whole genome shotgun (WGS) entry which is preliminary data.</text>
</comment>